<evidence type="ECO:0000313" key="3">
    <source>
        <dbReference type="EMBL" id="QFU14768.1"/>
    </source>
</evidence>
<dbReference type="InterPro" id="IPR009492">
    <property type="entry name" value="TniQ"/>
</dbReference>
<dbReference type="Pfam" id="PF06527">
    <property type="entry name" value="TniQ"/>
    <property type="match status" value="1"/>
</dbReference>
<feature type="domain" description="TniQ" evidence="2">
    <location>
        <begin position="39"/>
        <end position="166"/>
    </location>
</feature>
<evidence type="ECO:0000313" key="4">
    <source>
        <dbReference type="Proteomes" id="UP000325614"/>
    </source>
</evidence>
<protein>
    <recommendedName>
        <fullName evidence="2">TniQ domain-containing protein</fullName>
    </recommendedName>
</protein>
<gene>
    <name evidence="3" type="ORF">GDR74_00265</name>
</gene>
<feature type="region of interest" description="Disordered" evidence="1">
    <location>
        <begin position="676"/>
        <end position="703"/>
    </location>
</feature>
<name>A0A5P9JSM5_9HYPH</name>
<proteinExistence type="predicted"/>
<dbReference type="EMBL" id="CP045423">
    <property type="protein sequence ID" value="QFU14768.1"/>
    <property type="molecule type" value="Genomic_DNA"/>
</dbReference>
<keyword evidence="4" id="KW-1185">Reference proteome</keyword>
<reference evidence="3 4" key="1">
    <citation type="submission" date="2019-10" db="EMBL/GenBank/DDBJ databases">
        <title>Isolation, Identification of Microvirga thermotolerans HR1, a novel thermophilic bacterium and Comparative Genomics of the genus Microvirga.</title>
        <authorList>
            <person name="Li J."/>
            <person name="Zhang W."/>
            <person name="Lin M."/>
            <person name="Wang J."/>
        </authorList>
    </citation>
    <scope>NUCLEOTIDE SEQUENCE [LARGE SCALE GENOMIC DNA]</scope>
    <source>
        <strain evidence="3 4">HR1</strain>
    </source>
</reference>
<sequence length="703" mass="75985">MTLLRRGTRSPGNAGAPPAPAADPPDVLANPPTGRLVVRSPPLPQEGFLEWLLRLSARNILPGPQAILKAAGLGGGIRNHGRDKVVARVAALTGTPPEAVSIRLAERWAGPRDGLFIVPGHPDLRRRMLRFHEPAVCLACLEEDGGVVPAAWSLAAWVACPRHECRMVRTCPACSTPLSWSRPAARRCGAPGCGRALFCDAPDPAPAPVVDLVRLIAKAAGVRDMPPSSLEPVFGSLPLKHLLMMISALDAPLPDTPDKKLWTSRRSGEDAVHAASELLADWPRQFHAHLHRIRDPDAAGRHVSLQKEFPEFFRRLSLRAFFPEDARTILLKEAVAFLDEHWTGDPVKSQRLARLGGALPTSKWISRGQAARRLRVNTPAIVDLVNKGLLKGERRVAAGSNRLWIDRADLERFVVEESRHVSREAFKATNGLLTKQEIAQRLGVDLPRVVHLAEAGHLDQRGRYPDLYYTEASADGLVAMFERAASGTLPPGQTASSRRLVSERGLRQGRLSIDIVKLVEAVAAGLAAPAHVDQAKSGLRRYSFDADEMKALARTLSGDTTLDVVAAQKALACGTKDVPRLIAAGLLADLRSGLGDCGGKGVRRRVTRESVENLRRDVAPSSVLAREHGVPASAFDRLMAGFGIEPVLARAGENTRSFWRREEVAAALAGREARNASQELRESDGGFAGIGGQNSHSCVERNS</sequence>
<evidence type="ECO:0000256" key="1">
    <source>
        <dbReference type="SAM" id="MobiDB-lite"/>
    </source>
</evidence>
<organism evidence="3 4">
    <name type="scientific">Microvirga thermotolerans</name>
    <dbReference type="NCBI Taxonomy" id="2651334"/>
    <lineage>
        <taxon>Bacteria</taxon>
        <taxon>Pseudomonadati</taxon>
        <taxon>Pseudomonadota</taxon>
        <taxon>Alphaproteobacteria</taxon>
        <taxon>Hyphomicrobiales</taxon>
        <taxon>Methylobacteriaceae</taxon>
        <taxon>Microvirga</taxon>
    </lineage>
</organism>
<feature type="region of interest" description="Disordered" evidence="1">
    <location>
        <begin position="1"/>
        <end position="40"/>
    </location>
</feature>
<dbReference type="KEGG" id="mico:GDR74_00265"/>
<dbReference type="Proteomes" id="UP000325614">
    <property type="component" value="Chromosome"/>
</dbReference>
<accession>A0A5P9JSM5</accession>
<dbReference type="AlphaFoldDB" id="A0A5P9JSM5"/>
<evidence type="ECO:0000259" key="2">
    <source>
        <dbReference type="Pfam" id="PF06527"/>
    </source>
</evidence>